<protein>
    <submittedName>
        <fullName evidence="3">Uncharacterized protein</fullName>
    </submittedName>
</protein>
<feature type="signal peptide" evidence="2">
    <location>
        <begin position="1"/>
        <end position="21"/>
    </location>
</feature>
<feature type="region of interest" description="Disordered" evidence="1">
    <location>
        <begin position="66"/>
        <end position="90"/>
    </location>
</feature>
<proteinExistence type="predicted"/>
<feature type="compositionally biased region" description="Basic and acidic residues" evidence="1">
    <location>
        <begin position="73"/>
        <end position="84"/>
    </location>
</feature>
<gene>
    <name evidence="3" type="ORF">DW352_02025</name>
</gene>
<dbReference type="OrthoDB" id="5458264at2"/>
<feature type="chain" id="PRO_5016659356" evidence="2">
    <location>
        <begin position="22"/>
        <end position="90"/>
    </location>
</feature>
<dbReference type="EMBL" id="CP031417">
    <property type="protein sequence ID" value="AXK83820.1"/>
    <property type="molecule type" value="Genomic_DNA"/>
</dbReference>
<evidence type="ECO:0000256" key="1">
    <source>
        <dbReference type="SAM" id="MobiDB-lite"/>
    </source>
</evidence>
<dbReference type="Proteomes" id="UP000254889">
    <property type="component" value="Chromosome"/>
</dbReference>
<dbReference type="AlphaFoldDB" id="A0A346A3S3"/>
<evidence type="ECO:0000313" key="4">
    <source>
        <dbReference type="Proteomes" id="UP000254889"/>
    </source>
</evidence>
<keyword evidence="2" id="KW-0732">Signal</keyword>
<reference evidence="3 4" key="1">
    <citation type="submission" date="2018-07" db="EMBL/GenBank/DDBJ databases">
        <authorList>
            <person name="Quirk P.G."/>
            <person name="Krulwich T.A."/>
        </authorList>
    </citation>
    <scope>NUCLEOTIDE SEQUENCE [LARGE SCALE GENOMIC DNA]</scope>
    <source>
        <strain evidence="3 4">CC-BB4</strain>
    </source>
</reference>
<accession>A0A346A3S3</accession>
<keyword evidence="4" id="KW-1185">Reference proteome</keyword>
<dbReference type="RefSeq" id="WP_115694199.1">
    <property type="nucleotide sequence ID" value="NZ_CP031417.1"/>
</dbReference>
<sequence length="90" mass="10022">MKFIPGALLLGLCLLPAVASAQTMNADDLKWVNQCIRDNQGEPGATPAIARAYCICMNEKMDNNESQSITQWEKSHPEERKACDKQAGWR</sequence>
<organism evidence="3 4">
    <name type="scientific">Pseudolabrys taiwanensis</name>
    <dbReference type="NCBI Taxonomy" id="331696"/>
    <lineage>
        <taxon>Bacteria</taxon>
        <taxon>Pseudomonadati</taxon>
        <taxon>Pseudomonadota</taxon>
        <taxon>Alphaproteobacteria</taxon>
        <taxon>Hyphomicrobiales</taxon>
        <taxon>Xanthobacteraceae</taxon>
        <taxon>Pseudolabrys</taxon>
    </lineage>
</organism>
<dbReference type="KEGG" id="ptaw:DW352_02025"/>
<evidence type="ECO:0000256" key="2">
    <source>
        <dbReference type="SAM" id="SignalP"/>
    </source>
</evidence>
<evidence type="ECO:0000313" key="3">
    <source>
        <dbReference type="EMBL" id="AXK83820.1"/>
    </source>
</evidence>
<name>A0A346A3S3_9HYPH</name>